<dbReference type="Pfam" id="PF01453">
    <property type="entry name" value="B_lectin"/>
    <property type="match status" value="1"/>
</dbReference>
<accession>A0A7J6HH78</accession>
<sequence>MCSSFKSTSLLMIFLFLLSLIFSSVQAQVPSNATFKFINQDEFGDFIVEYNGNYRPLDVFNSPFQLCFYNTTPNAFTLALRMATTRSESLFRWVWEANRGNPVGEGATLTFGTNGNLVLAEANGKVVWETNTTNKGVVGFKLLPNGNMVLHDSKGKFIWQSFDFPTDTILIGQSLLAKGQKLVSRLSEKENKNGPYSLIVKPKGISLYYKSKNSGKSLPYFTTAQKFSPVQGSLQNVTLKASPTSDEGFAYDLSLELSTGGNFIVGRPKYNATLSFLRLGIDGNVKVYTYNDKVDWGAWEESFSIFDRNSAWEDECHLPDRCGTFGICEDNQCVGCPSENGVLGWSKECGTKQVSSSCKPSDFHYYKVEGVDHFSSRYTNGDSVKESDCGNKCSLDCKCLGYFYNQQTFKCWIAYDLKTLIKVANSTHVGYIKTPNKQFSTGGSFIVRPKYNATLSFLRLEIDRNVKVYTYPEYKVDWDCGTKRVSSCKPSDFHYYKAEGVDHFSSRYSVKESDCGNKCSLDCKCLGYFYNQQTSKCGIAYDFKIGNKLATLRT</sequence>
<dbReference type="PROSITE" id="PS50948">
    <property type="entry name" value="PAN"/>
    <property type="match status" value="1"/>
</dbReference>
<dbReference type="SUPFAM" id="SSF51110">
    <property type="entry name" value="alpha-D-mannose-specific plant lectins"/>
    <property type="match status" value="1"/>
</dbReference>
<dbReference type="GO" id="GO:0009505">
    <property type="term" value="C:plant-type cell wall"/>
    <property type="evidence" value="ECO:0007669"/>
    <property type="project" value="TreeGrafter"/>
</dbReference>
<evidence type="ECO:0000256" key="4">
    <source>
        <dbReference type="SAM" id="SignalP"/>
    </source>
</evidence>
<evidence type="ECO:0000259" key="6">
    <source>
        <dbReference type="PROSITE" id="PS50948"/>
    </source>
</evidence>
<keyword evidence="8" id="KW-1185">Reference proteome</keyword>
<dbReference type="InterPro" id="IPR036426">
    <property type="entry name" value="Bulb-type_lectin_dom_sf"/>
</dbReference>
<organism evidence="7 8">
    <name type="scientific">Cannabis sativa</name>
    <name type="common">Hemp</name>
    <name type="synonym">Marijuana</name>
    <dbReference type="NCBI Taxonomy" id="3483"/>
    <lineage>
        <taxon>Eukaryota</taxon>
        <taxon>Viridiplantae</taxon>
        <taxon>Streptophyta</taxon>
        <taxon>Embryophyta</taxon>
        <taxon>Tracheophyta</taxon>
        <taxon>Spermatophyta</taxon>
        <taxon>Magnoliopsida</taxon>
        <taxon>eudicotyledons</taxon>
        <taxon>Gunneridae</taxon>
        <taxon>Pentapetalae</taxon>
        <taxon>rosids</taxon>
        <taxon>fabids</taxon>
        <taxon>Rosales</taxon>
        <taxon>Cannabaceae</taxon>
        <taxon>Cannabis</taxon>
    </lineage>
</organism>
<evidence type="ECO:0000259" key="5">
    <source>
        <dbReference type="PROSITE" id="PS50927"/>
    </source>
</evidence>
<dbReference type="SMART" id="SM00108">
    <property type="entry name" value="B_lectin"/>
    <property type="match status" value="1"/>
</dbReference>
<dbReference type="AlphaFoldDB" id="A0A7J6HH78"/>
<keyword evidence="3" id="KW-0325">Glycoprotein</keyword>
<protein>
    <recommendedName>
        <fullName evidence="9">Bulb-type lectin domain-containing protein</fullName>
    </recommendedName>
</protein>
<dbReference type="InterPro" id="IPR003609">
    <property type="entry name" value="Pan_app"/>
</dbReference>
<keyword evidence="1 4" id="KW-0732">Signal</keyword>
<evidence type="ECO:0000256" key="3">
    <source>
        <dbReference type="ARBA" id="ARBA00023180"/>
    </source>
</evidence>
<evidence type="ECO:0000256" key="2">
    <source>
        <dbReference type="ARBA" id="ARBA00023157"/>
    </source>
</evidence>
<dbReference type="Proteomes" id="UP000583929">
    <property type="component" value="Unassembled WGS sequence"/>
</dbReference>
<feature type="domain" description="Apple" evidence="6">
    <location>
        <begin position="488"/>
        <end position="554"/>
    </location>
</feature>
<gene>
    <name evidence="7" type="ORF">G4B88_026007</name>
</gene>
<dbReference type="CDD" id="cd00028">
    <property type="entry name" value="B_lectin"/>
    <property type="match status" value="1"/>
</dbReference>
<dbReference type="PANTHER" id="PTHR32444">
    <property type="entry name" value="BULB-TYPE LECTIN DOMAIN-CONTAINING PROTEIN"/>
    <property type="match status" value="1"/>
</dbReference>
<dbReference type="Gene3D" id="2.90.10.10">
    <property type="entry name" value="Bulb-type lectin domain"/>
    <property type="match status" value="1"/>
</dbReference>
<reference evidence="7 8" key="1">
    <citation type="journal article" date="2020" name="bioRxiv">
        <title>Sequence and annotation of 42 cannabis genomes reveals extensive copy number variation in cannabinoid synthesis and pathogen resistance genes.</title>
        <authorList>
            <person name="Mckernan K.J."/>
            <person name="Helbert Y."/>
            <person name="Kane L.T."/>
            <person name="Ebling H."/>
            <person name="Zhang L."/>
            <person name="Liu B."/>
            <person name="Eaton Z."/>
            <person name="Mclaughlin S."/>
            <person name="Kingan S."/>
            <person name="Baybayan P."/>
            <person name="Concepcion G."/>
            <person name="Jordan M."/>
            <person name="Riva A."/>
            <person name="Barbazuk W."/>
            <person name="Harkins T."/>
        </authorList>
    </citation>
    <scope>NUCLEOTIDE SEQUENCE [LARGE SCALE GENOMIC DNA]</scope>
    <source>
        <strain evidence="8">cv. Jamaican Lion 4</strain>
        <tissue evidence="7">Leaf</tissue>
    </source>
</reference>
<comment type="caution">
    <text evidence="7">The sequence shown here is derived from an EMBL/GenBank/DDBJ whole genome shotgun (WGS) entry which is preliminary data.</text>
</comment>
<dbReference type="PANTHER" id="PTHR32444:SF10">
    <property type="entry name" value="CURCULIN-LIKE (MANNOSE-BINDING) LECTIN FAMILY PROTEIN-RELATED"/>
    <property type="match status" value="1"/>
</dbReference>
<evidence type="ECO:0000256" key="1">
    <source>
        <dbReference type="ARBA" id="ARBA00022729"/>
    </source>
</evidence>
<keyword evidence="2" id="KW-1015">Disulfide bond</keyword>
<proteinExistence type="predicted"/>
<dbReference type="InterPro" id="IPR001480">
    <property type="entry name" value="Bulb-type_lectin_dom"/>
</dbReference>
<evidence type="ECO:0000313" key="8">
    <source>
        <dbReference type="Proteomes" id="UP000583929"/>
    </source>
</evidence>
<dbReference type="EMBL" id="JAATIQ010000047">
    <property type="protein sequence ID" value="KAF4394038.1"/>
    <property type="molecule type" value="Genomic_DNA"/>
</dbReference>
<evidence type="ECO:0000313" key="7">
    <source>
        <dbReference type="EMBL" id="KAF4394038.1"/>
    </source>
</evidence>
<feature type="chain" id="PRO_5029776478" description="Bulb-type lectin domain-containing protein" evidence="4">
    <location>
        <begin position="28"/>
        <end position="554"/>
    </location>
</feature>
<evidence type="ECO:0008006" key="9">
    <source>
        <dbReference type="Google" id="ProtNLM"/>
    </source>
</evidence>
<feature type="signal peptide" evidence="4">
    <location>
        <begin position="1"/>
        <end position="27"/>
    </location>
</feature>
<dbReference type="PROSITE" id="PS50927">
    <property type="entry name" value="BULB_LECTIN"/>
    <property type="match status" value="1"/>
</dbReference>
<name>A0A7J6HH78_CANSA</name>
<feature type="domain" description="Bulb-type lectin" evidence="5">
    <location>
        <begin position="51"/>
        <end position="163"/>
    </location>
</feature>